<dbReference type="PANTHER" id="PTHR37422">
    <property type="entry name" value="TEICHURONIC ACID BIOSYNTHESIS PROTEIN TUAE"/>
    <property type="match status" value="1"/>
</dbReference>
<accession>A0A177Y5L3</accession>
<feature type="transmembrane region" description="Helical" evidence="5">
    <location>
        <begin position="61"/>
        <end position="79"/>
    </location>
</feature>
<feature type="transmembrane region" description="Helical" evidence="5">
    <location>
        <begin position="331"/>
        <end position="350"/>
    </location>
</feature>
<dbReference type="GO" id="GO:0016020">
    <property type="term" value="C:membrane"/>
    <property type="evidence" value="ECO:0007669"/>
    <property type="project" value="UniProtKB-SubCell"/>
</dbReference>
<keyword evidence="4 5" id="KW-0472">Membrane</keyword>
<sequence>MTLNYNCLYRHTICWSLFFVPALLLSTPNFSVIAIVISIFASIGYLLLNKRAMKLNNFDKAVVLTLSCYFLGAIPVALADGTTTRYFQGGARLLLCIPIYLSCRYYLSRATFSLREYLEYGVIIGSLLALLLALYQHFILKMARVDGFLFSINFGFLACSLGFLALTLSFSSNRRIWLSLAFGMCLVSIALTLTRGAMFAVPLLLVVCAIVYIKKVSIKLVTLGAIAFIVSSFLVYNYIDVVKNRIDTTIQEFSYIASGNIELSVSAGERLQYWFGATEAFKESPFYGLTYAEREQVNHHLFLSGEMGERASKVSRGHAHSQYFEMLASNGLLGIFSLFAVFIAPFYIFYRHYLKTGTDFSAVAAVFVLGFAIFGLTEVPLTANLLGSFYGFMLAIFFAIVASEKGKNLDRSE</sequence>
<evidence type="ECO:0000256" key="1">
    <source>
        <dbReference type="ARBA" id="ARBA00004141"/>
    </source>
</evidence>
<keyword evidence="3 5" id="KW-1133">Transmembrane helix</keyword>
<evidence type="ECO:0000313" key="8">
    <source>
        <dbReference type="Proteomes" id="UP000078406"/>
    </source>
</evidence>
<feature type="transmembrane region" description="Helical" evidence="5">
    <location>
        <begin position="220"/>
        <end position="239"/>
    </location>
</feature>
<feature type="transmembrane region" description="Helical" evidence="5">
    <location>
        <begin position="383"/>
        <end position="402"/>
    </location>
</feature>
<feature type="transmembrane region" description="Helical" evidence="5">
    <location>
        <begin position="175"/>
        <end position="191"/>
    </location>
</feature>
<comment type="subcellular location">
    <subcellularLocation>
        <location evidence="1">Membrane</location>
        <topology evidence="1">Multi-pass membrane protein</topology>
    </subcellularLocation>
</comment>
<dbReference type="EMBL" id="LLEI02000010">
    <property type="protein sequence ID" value="OAJ96148.1"/>
    <property type="molecule type" value="Genomic_DNA"/>
</dbReference>
<dbReference type="PANTHER" id="PTHR37422:SF17">
    <property type="entry name" value="O-ANTIGEN LIGASE"/>
    <property type="match status" value="1"/>
</dbReference>
<dbReference type="Pfam" id="PF04932">
    <property type="entry name" value="Wzy_C"/>
    <property type="match status" value="1"/>
</dbReference>
<dbReference type="GO" id="GO:0016874">
    <property type="term" value="F:ligase activity"/>
    <property type="evidence" value="ECO:0007669"/>
    <property type="project" value="UniProtKB-KW"/>
</dbReference>
<dbReference type="InterPro" id="IPR051533">
    <property type="entry name" value="WaaL-like"/>
</dbReference>
<protein>
    <submittedName>
        <fullName evidence="7">Ligase</fullName>
    </submittedName>
</protein>
<evidence type="ECO:0000256" key="5">
    <source>
        <dbReference type="SAM" id="Phobius"/>
    </source>
</evidence>
<feature type="transmembrane region" description="Helical" evidence="5">
    <location>
        <begin position="7"/>
        <end position="24"/>
    </location>
</feature>
<keyword evidence="7" id="KW-0436">Ligase</keyword>
<evidence type="ECO:0000256" key="4">
    <source>
        <dbReference type="ARBA" id="ARBA00023136"/>
    </source>
</evidence>
<dbReference type="AlphaFoldDB" id="A0A177Y5L3"/>
<dbReference type="InterPro" id="IPR007016">
    <property type="entry name" value="O-antigen_ligase-rel_domated"/>
</dbReference>
<dbReference type="Proteomes" id="UP000078406">
    <property type="component" value="Unassembled WGS sequence"/>
</dbReference>
<feature type="transmembrane region" description="Helical" evidence="5">
    <location>
        <begin position="85"/>
        <end position="105"/>
    </location>
</feature>
<name>A0A177Y5L3_9VIBR</name>
<feature type="domain" description="O-antigen ligase-related" evidence="6">
    <location>
        <begin position="181"/>
        <end position="338"/>
    </location>
</feature>
<organism evidence="7 8">
    <name type="scientific">Vibrio bivalvicida</name>
    <dbReference type="NCBI Taxonomy" id="1276888"/>
    <lineage>
        <taxon>Bacteria</taxon>
        <taxon>Pseudomonadati</taxon>
        <taxon>Pseudomonadota</taxon>
        <taxon>Gammaproteobacteria</taxon>
        <taxon>Vibrionales</taxon>
        <taxon>Vibrionaceae</taxon>
        <taxon>Vibrio</taxon>
        <taxon>Vibrio oreintalis group</taxon>
    </lineage>
</organism>
<feature type="transmembrane region" description="Helical" evidence="5">
    <location>
        <begin position="147"/>
        <end position="168"/>
    </location>
</feature>
<feature type="transmembrane region" description="Helical" evidence="5">
    <location>
        <begin position="30"/>
        <end position="49"/>
    </location>
</feature>
<proteinExistence type="predicted"/>
<feature type="transmembrane region" description="Helical" evidence="5">
    <location>
        <begin position="117"/>
        <end position="135"/>
    </location>
</feature>
<comment type="caution">
    <text evidence="7">The sequence shown here is derived from an EMBL/GenBank/DDBJ whole genome shotgun (WGS) entry which is preliminary data.</text>
</comment>
<feature type="transmembrane region" description="Helical" evidence="5">
    <location>
        <begin position="357"/>
        <end position="377"/>
    </location>
</feature>
<feature type="transmembrane region" description="Helical" evidence="5">
    <location>
        <begin position="197"/>
        <end position="213"/>
    </location>
</feature>
<reference evidence="7 8" key="1">
    <citation type="journal article" date="2016" name="Syst. Appl. Microbiol.">
        <title>Vibrio bivalvicida sp. nov., a novel larval pathogen for bivalve molluscs reared in a hatchery.</title>
        <authorList>
            <person name="Dubert J."/>
            <person name="Romalde J.L."/>
            <person name="Prado S."/>
            <person name="Barja J.L."/>
        </authorList>
    </citation>
    <scope>NUCLEOTIDE SEQUENCE [LARGE SCALE GENOMIC DNA]</scope>
    <source>
        <strain evidence="7 8">605</strain>
    </source>
</reference>
<evidence type="ECO:0000256" key="2">
    <source>
        <dbReference type="ARBA" id="ARBA00022692"/>
    </source>
</evidence>
<gene>
    <name evidence="7" type="ORF">APB76_01185</name>
</gene>
<evidence type="ECO:0000256" key="3">
    <source>
        <dbReference type="ARBA" id="ARBA00022989"/>
    </source>
</evidence>
<evidence type="ECO:0000259" key="6">
    <source>
        <dbReference type="Pfam" id="PF04932"/>
    </source>
</evidence>
<keyword evidence="2 5" id="KW-0812">Transmembrane</keyword>
<evidence type="ECO:0000313" key="7">
    <source>
        <dbReference type="EMBL" id="OAJ96148.1"/>
    </source>
</evidence>